<dbReference type="PANTHER" id="PTHR43236">
    <property type="entry name" value="ANTITOXIN HIGA1"/>
    <property type="match status" value="1"/>
</dbReference>
<dbReference type="SMART" id="SM00530">
    <property type="entry name" value="HTH_XRE"/>
    <property type="match status" value="1"/>
</dbReference>
<reference evidence="2 3" key="1">
    <citation type="submission" date="2018-06" db="EMBL/GenBank/DDBJ databases">
        <title>Draft Whole-Genome Sequence of the purple photosynthetic bacterium Rhodospeudomonas palustris XCP.</title>
        <authorList>
            <person name="Rayyan A."/>
            <person name="Meyer T.E."/>
            <person name="Kyndt J.A."/>
        </authorList>
    </citation>
    <scope>NUCLEOTIDE SEQUENCE [LARGE SCALE GENOMIC DNA]</scope>
    <source>
        <strain evidence="2 3">XCP</strain>
    </source>
</reference>
<name>A0A323UC39_RHOPL</name>
<gene>
    <name evidence="2" type="ORF">DNX69_21695</name>
</gene>
<dbReference type="Pfam" id="PF01381">
    <property type="entry name" value="HTH_3"/>
    <property type="match status" value="1"/>
</dbReference>
<dbReference type="AlphaFoldDB" id="A0A323UC39"/>
<dbReference type="EMBL" id="QKQS01000026">
    <property type="protein sequence ID" value="PZA09951.1"/>
    <property type="molecule type" value="Genomic_DNA"/>
</dbReference>
<proteinExistence type="predicted"/>
<dbReference type="GO" id="GO:0003677">
    <property type="term" value="F:DNA binding"/>
    <property type="evidence" value="ECO:0007669"/>
    <property type="project" value="InterPro"/>
</dbReference>
<dbReference type="Proteomes" id="UP000248134">
    <property type="component" value="Unassembled WGS sequence"/>
</dbReference>
<evidence type="ECO:0000313" key="2">
    <source>
        <dbReference type="EMBL" id="PZA09951.1"/>
    </source>
</evidence>
<comment type="caution">
    <text evidence="2">The sequence shown here is derived from an EMBL/GenBank/DDBJ whole genome shotgun (WGS) entry which is preliminary data.</text>
</comment>
<dbReference type="InterPro" id="IPR052345">
    <property type="entry name" value="Rad_response_metalloprotease"/>
</dbReference>
<sequence length="109" mass="11871">MSKGMKNNGFAGRLRATREARSMSASDLAKLLDVTPTAVWNWEKNDVVPRPDMLSSIAQVLGVTKEFLQNGEEVSSCLKTVSLEAMPLEDLMKAIEAKGFNVSVSPKSI</sequence>
<dbReference type="SUPFAM" id="SSF47413">
    <property type="entry name" value="lambda repressor-like DNA-binding domains"/>
    <property type="match status" value="1"/>
</dbReference>
<dbReference type="CDD" id="cd00093">
    <property type="entry name" value="HTH_XRE"/>
    <property type="match status" value="1"/>
</dbReference>
<dbReference type="Gene3D" id="1.10.260.40">
    <property type="entry name" value="lambda repressor-like DNA-binding domains"/>
    <property type="match status" value="1"/>
</dbReference>
<organism evidence="2 3">
    <name type="scientific">Rhodopseudomonas palustris</name>
    <dbReference type="NCBI Taxonomy" id="1076"/>
    <lineage>
        <taxon>Bacteria</taxon>
        <taxon>Pseudomonadati</taxon>
        <taxon>Pseudomonadota</taxon>
        <taxon>Alphaproteobacteria</taxon>
        <taxon>Hyphomicrobiales</taxon>
        <taxon>Nitrobacteraceae</taxon>
        <taxon>Rhodopseudomonas</taxon>
    </lineage>
</organism>
<dbReference type="PANTHER" id="PTHR43236:SF1">
    <property type="entry name" value="BLL7220 PROTEIN"/>
    <property type="match status" value="1"/>
</dbReference>
<dbReference type="InterPro" id="IPR010982">
    <property type="entry name" value="Lambda_DNA-bd_dom_sf"/>
</dbReference>
<protein>
    <recommendedName>
        <fullName evidence="1">HTH cro/C1-type domain-containing protein</fullName>
    </recommendedName>
</protein>
<dbReference type="PROSITE" id="PS50943">
    <property type="entry name" value="HTH_CROC1"/>
    <property type="match status" value="1"/>
</dbReference>
<feature type="domain" description="HTH cro/C1-type" evidence="1">
    <location>
        <begin position="14"/>
        <end position="68"/>
    </location>
</feature>
<evidence type="ECO:0000259" key="1">
    <source>
        <dbReference type="PROSITE" id="PS50943"/>
    </source>
</evidence>
<evidence type="ECO:0000313" key="3">
    <source>
        <dbReference type="Proteomes" id="UP000248134"/>
    </source>
</evidence>
<dbReference type="InterPro" id="IPR001387">
    <property type="entry name" value="Cro/C1-type_HTH"/>
</dbReference>
<accession>A0A323UC39</accession>